<dbReference type="GeneID" id="92087244"/>
<organism evidence="2 3">
    <name type="scientific">Apiospora phragmitis</name>
    <dbReference type="NCBI Taxonomy" id="2905665"/>
    <lineage>
        <taxon>Eukaryota</taxon>
        <taxon>Fungi</taxon>
        <taxon>Dikarya</taxon>
        <taxon>Ascomycota</taxon>
        <taxon>Pezizomycotina</taxon>
        <taxon>Sordariomycetes</taxon>
        <taxon>Xylariomycetidae</taxon>
        <taxon>Amphisphaeriales</taxon>
        <taxon>Apiosporaceae</taxon>
        <taxon>Apiospora</taxon>
    </lineage>
</organism>
<gene>
    <name evidence="2" type="ORF">PG994_002772</name>
</gene>
<comment type="caution">
    <text evidence="2">The sequence shown here is derived from an EMBL/GenBank/DDBJ whole genome shotgun (WGS) entry which is preliminary data.</text>
</comment>
<evidence type="ECO:0000313" key="2">
    <source>
        <dbReference type="EMBL" id="KAK8078965.1"/>
    </source>
</evidence>
<evidence type="ECO:0000256" key="1">
    <source>
        <dbReference type="SAM" id="MobiDB-lite"/>
    </source>
</evidence>
<proteinExistence type="predicted"/>
<dbReference type="EMBL" id="JAQQWL010000003">
    <property type="protein sequence ID" value="KAK8078965.1"/>
    <property type="molecule type" value="Genomic_DNA"/>
</dbReference>
<feature type="region of interest" description="Disordered" evidence="1">
    <location>
        <begin position="55"/>
        <end position="81"/>
    </location>
</feature>
<dbReference type="Proteomes" id="UP001480595">
    <property type="component" value="Unassembled WGS sequence"/>
</dbReference>
<evidence type="ECO:0000313" key="3">
    <source>
        <dbReference type="Proteomes" id="UP001480595"/>
    </source>
</evidence>
<reference evidence="2 3" key="1">
    <citation type="submission" date="2023-01" db="EMBL/GenBank/DDBJ databases">
        <title>Analysis of 21 Apiospora genomes using comparative genomics revels a genus with tremendous synthesis potential of carbohydrate active enzymes and secondary metabolites.</title>
        <authorList>
            <person name="Sorensen T."/>
        </authorList>
    </citation>
    <scope>NUCLEOTIDE SEQUENCE [LARGE SCALE GENOMIC DNA]</scope>
    <source>
        <strain evidence="2 3">CBS 135458</strain>
    </source>
</reference>
<sequence length="81" mass="8756">MIKLSLLPNLTEMVEQSVILLISVSPDPARSSPGLERPVVEAAAAVAFYTCLDHDPAENSVDDPEHQLSRPEDAADEQEEG</sequence>
<feature type="compositionally biased region" description="Basic and acidic residues" evidence="1">
    <location>
        <begin position="55"/>
        <end position="73"/>
    </location>
</feature>
<protein>
    <submittedName>
        <fullName evidence="2">Uncharacterized protein</fullName>
    </submittedName>
</protein>
<dbReference type="RefSeq" id="XP_066720036.1">
    <property type="nucleotide sequence ID" value="XM_066854181.1"/>
</dbReference>
<keyword evidence="3" id="KW-1185">Reference proteome</keyword>
<accession>A0ABR1W8Z2</accession>
<name>A0ABR1W8Z2_9PEZI</name>